<dbReference type="Gene3D" id="3.40.190.10">
    <property type="entry name" value="Periplasmic binding protein-like II"/>
    <property type="match status" value="1"/>
</dbReference>
<dbReference type="Gene3D" id="3.90.76.10">
    <property type="entry name" value="Dipeptide-binding Protein, Domain 1"/>
    <property type="match status" value="1"/>
</dbReference>
<keyword evidence="4" id="KW-0732">Signal</keyword>
<comment type="subcellular location">
    <subcellularLocation>
        <location evidence="1">Periplasm</location>
    </subcellularLocation>
</comment>
<evidence type="ECO:0000313" key="6">
    <source>
        <dbReference type="EMBL" id="MFD2054850.1"/>
    </source>
</evidence>
<dbReference type="PANTHER" id="PTHR30290:SF10">
    <property type="entry name" value="PERIPLASMIC OLIGOPEPTIDE-BINDING PROTEIN-RELATED"/>
    <property type="match status" value="1"/>
</dbReference>
<dbReference type="PROSITE" id="PS51318">
    <property type="entry name" value="TAT"/>
    <property type="match status" value="1"/>
</dbReference>
<reference evidence="7" key="1">
    <citation type="journal article" date="2019" name="Int. J. Syst. Evol. Microbiol.">
        <title>The Global Catalogue of Microorganisms (GCM) 10K type strain sequencing project: providing services to taxonomists for standard genome sequencing and annotation.</title>
        <authorList>
            <consortium name="The Broad Institute Genomics Platform"/>
            <consortium name="The Broad Institute Genome Sequencing Center for Infectious Disease"/>
            <person name="Wu L."/>
            <person name="Ma J."/>
        </authorList>
    </citation>
    <scope>NUCLEOTIDE SEQUENCE [LARGE SCALE GENOMIC DNA]</scope>
    <source>
        <strain evidence="7">CGMCC 1.16226</strain>
    </source>
</reference>
<proteinExistence type="inferred from homology"/>
<gene>
    <name evidence="6" type="ORF">ACFSQT_17730</name>
</gene>
<evidence type="ECO:0000256" key="3">
    <source>
        <dbReference type="ARBA" id="ARBA00022448"/>
    </source>
</evidence>
<accession>A0ABW4WED9</accession>
<evidence type="ECO:0000256" key="1">
    <source>
        <dbReference type="ARBA" id="ARBA00004418"/>
    </source>
</evidence>
<evidence type="ECO:0000259" key="5">
    <source>
        <dbReference type="Pfam" id="PF00496"/>
    </source>
</evidence>
<comment type="similarity">
    <text evidence="2">Belongs to the bacterial solute-binding protein 5 family.</text>
</comment>
<dbReference type="InterPro" id="IPR000914">
    <property type="entry name" value="SBP_5_dom"/>
</dbReference>
<name>A0ABW4WED9_9HYPH</name>
<dbReference type="PIRSF" id="PIRSF002741">
    <property type="entry name" value="MppA"/>
    <property type="match status" value="1"/>
</dbReference>
<dbReference type="InterPro" id="IPR030678">
    <property type="entry name" value="Peptide/Ni-bd"/>
</dbReference>
<dbReference type="RefSeq" id="WP_379020738.1">
    <property type="nucleotide sequence ID" value="NZ_JBHUGY010000027.1"/>
</dbReference>
<keyword evidence="7" id="KW-1185">Reference proteome</keyword>
<dbReference type="PANTHER" id="PTHR30290">
    <property type="entry name" value="PERIPLASMIC BINDING COMPONENT OF ABC TRANSPORTER"/>
    <property type="match status" value="1"/>
</dbReference>
<dbReference type="EMBL" id="JBHUGY010000027">
    <property type="protein sequence ID" value="MFD2054850.1"/>
    <property type="molecule type" value="Genomic_DNA"/>
</dbReference>
<dbReference type="Pfam" id="PF00496">
    <property type="entry name" value="SBP_bac_5"/>
    <property type="match status" value="1"/>
</dbReference>
<protein>
    <submittedName>
        <fullName evidence="6">ABC transporter substrate-binding protein</fullName>
    </submittedName>
</protein>
<keyword evidence="3" id="KW-0813">Transport</keyword>
<dbReference type="CDD" id="cd08503">
    <property type="entry name" value="PBP2_NikA_DppA_OppA_like_17"/>
    <property type="match status" value="1"/>
</dbReference>
<feature type="domain" description="Solute-binding protein family 5" evidence="5">
    <location>
        <begin position="97"/>
        <end position="445"/>
    </location>
</feature>
<evidence type="ECO:0000313" key="7">
    <source>
        <dbReference type="Proteomes" id="UP001597349"/>
    </source>
</evidence>
<organism evidence="6 7">
    <name type="scientific">Mesorhizobium calcicola</name>
    <dbReference type="NCBI Taxonomy" id="1300310"/>
    <lineage>
        <taxon>Bacteria</taxon>
        <taxon>Pseudomonadati</taxon>
        <taxon>Pseudomonadota</taxon>
        <taxon>Alphaproteobacteria</taxon>
        <taxon>Hyphomicrobiales</taxon>
        <taxon>Phyllobacteriaceae</taxon>
        <taxon>Mesorhizobium</taxon>
    </lineage>
</organism>
<sequence length="527" mass="57995">MTTEFERLKFSFDAGQMSRREFLGRASALGLSAAAASVFPKSVAAGEPIKGGHLKIGAGNGASTDTLDPAYAANDTNFLALRYYGETLLNVTPKGDLEPRLAEEFASRDGVNWEFTIRKGVEFHNGRALTAEDVLKTIERHSDEKSKSGARGLLTDIDRLSYDGDTFKVALKSPNADFPYYMADFHLVIQPSGGKDHPTSGIASGPYMVESYQPGIRCAFKKFPNYWDSNIGHVAESEVLVINDQTARNGALQSGQVHMVNRVDPKVADRLKGMAGVSIKNVSGRSHYVFVMHVDTPPFDNEDLRMALKLAIDRDEIVHKILRGYGSVGNDMPINSAYPLFDASIPQRRYDPEQAAALYKKSGHDGTSIVLRTADGAFPGAVEAAQLFQQSAAKAGIPIEVRREPDDGYDSEVWNRQPFCAAYWAGRPTQDQIYSTVYLSTAPWNDTRFKNADFDRLLIAARSELDPAKRKKDYSDMGRILRDNGGVIAPVFNDWIDAVSDKVGGFVPDPNWSLMNNMAGLKCWLTA</sequence>
<dbReference type="InterPro" id="IPR039424">
    <property type="entry name" value="SBP_5"/>
</dbReference>
<comment type="caution">
    <text evidence="6">The sequence shown here is derived from an EMBL/GenBank/DDBJ whole genome shotgun (WGS) entry which is preliminary data.</text>
</comment>
<dbReference type="Gene3D" id="3.10.105.10">
    <property type="entry name" value="Dipeptide-binding Protein, Domain 3"/>
    <property type="match status" value="1"/>
</dbReference>
<evidence type="ECO:0000256" key="4">
    <source>
        <dbReference type="ARBA" id="ARBA00022729"/>
    </source>
</evidence>
<evidence type="ECO:0000256" key="2">
    <source>
        <dbReference type="ARBA" id="ARBA00005695"/>
    </source>
</evidence>
<dbReference type="InterPro" id="IPR006311">
    <property type="entry name" value="TAT_signal"/>
</dbReference>
<dbReference type="SUPFAM" id="SSF53850">
    <property type="entry name" value="Periplasmic binding protein-like II"/>
    <property type="match status" value="1"/>
</dbReference>
<dbReference type="Proteomes" id="UP001597349">
    <property type="component" value="Unassembled WGS sequence"/>
</dbReference>